<sequence>MWGLLLVIFGVWNGVSAAYVKCSGESIHQCFPGRGDVDEIPGNAEELRQLCSYLRNTVSCLESLKDDCFFDNYDQKGMDLLDDFVRSVCEEGSRLHTEIANNMACLKEVIRHDGEFCGSVDCLYTALKVNCFLAQVSNTCGNEAKDAAIEVMDRTGFLRDDCPASLHVEIEEILEILVTEMQEDIYVNDVLNLLFSGFF</sequence>
<protein>
    <recommendedName>
        <fullName evidence="4">Secreted protein</fullName>
    </recommendedName>
</protein>
<name>A0AAV4PIY9_9ARAC</name>
<keyword evidence="3" id="KW-1185">Reference proteome</keyword>
<dbReference type="Proteomes" id="UP001054837">
    <property type="component" value="Unassembled WGS sequence"/>
</dbReference>
<evidence type="ECO:0000256" key="1">
    <source>
        <dbReference type="SAM" id="SignalP"/>
    </source>
</evidence>
<dbReference type="EMBL" id="BPLQ01003027">
    <property type="protein sequence ID" value="GIX97312.1"/>
    <property type="molecule type" value="Genomic_DNA"/>
</dbReference>
<gene>
    <name evidence="2" type="primary">AVEN_59067_1</name>
    <name evidence="2" type="ORF">CDAR_427251</name>
</gene>
<dbReference type="AlphaFoldDB" id="A0AAV4PIY9"/>
<accession>A0AAV4PIY9</accession>
<evidence type="ECO:0000313" key="2">
    <source>
        <dbReference type="EMBL" id="GIX97312.1"/>
    </source>
</evidence>
<proteinExistence type="predicted"/>
<comment type="caution">
    <text evidence="2">The sequence shown here is derived from an EMBL/GenBank/DDBJ whole genome shotgun (WGS) entry which is preliminary data.</text>
</comment>
<evidence type="ECO:0000313" key="3">
    <source>
        <dbReference type="Proteomes" id="UP001054837"/>
    </source>
</evidence>
<keyword evidence="1" id="KW-0732">Signal</keyword>
<feature type="signal peptide" evidence="1">
    <location>
        <begin position="1"/>
        <end position="17"/>
    </location>
</feature>
<organism evidence="2 3">
    <name type="scientific">Caerostris darwini</name>
    <dbReference type="NCBI Taxonomy" id="1538125"/>
    <lineage>
        <taxon>Eukaryota</taxon>
        <taxon>Metazoa</taxon>
        <taxon>Ecdysozoa</taxon>
        <taxon>Arthropoda</taxon>
        <taxon>Chelicerata</taxon>
        <taxon>Arachnida</taxon>
        <taxon>Araneae</taxon>
        <taxon>Araneomorphae</taxon>
        <taxon>Entelegynae</taxon>
        <taxon>Araneoidea</taxon>
        <taxon>Araneidae</taxon>
        <taxon>Caerostris</taxon>
    </lineage>
</organism>
<reference evidence="2 3" key="1">
    <citation type="submission" date="2021-06" db="EMBL/GenBank/DDBJ databases">
        <title>Caerostris darwini draft genome.</title>
        <authorList>
            <person name="Kono N."/>
            <person name="Arakawa K."/>
        </authorList>
    </citation>
    <scope>NUCLEOTIDE SEQUENCE [LARGE SCALE GENOMIC DNA]</scope>
</reference>
<feature type="chain" id="PRO_5043898818" description="Secreted protein" evidence="1">
    <location>
        <begin position="18"/>
        <end position="199"/>
    </location>
</feature>
<evidence type="ECO:0008006" key="4">
    <source>
        <dbReference type="Google" id="ProtNLM"/>
    </source>
</evidence>